<keyword evidence="3 5" id="KW-1133">Transmembrane helix</keyword>
<comment type="subcellular location">
    <subcellularLocation>
        <location evidence="5">Cell membrane</location>
        <topology evidence="5">Multi-pass membrane protein</topology>
    </subcellularLocation>
    <subcellularLocation>
        <location evidence="1">Membrane</location>
        <topology evidence="1">Multi-pass membrane protein</topology>
    </subcellularLocation>
</comment>
<keyword evidence="4 5" id="KW-0472">Membrane</keyword>
<dbReference type="EMBL" id="RKQL01000001">
    <property type="protein sequence ID" value="RPE72430.1"/>
    <property type="molecule type" value="Genomic_DNA"/>
</dbReference>
<dbReference type="PANTHER" id="PTHR43701:SF2">
    <property type="entry name" value="MEMBRANE TRANSPORTER PROTEIN YJNA-RELATED"/>
    <property type="match status" value="1"/>
</dbReference>
<accession>A0A3N4VEY0</accession>
<dbReference type="GO" id="GO:0005886">
    <property type="term" value="C:plasma membrane"/>
    <property type="evidence" value="ECO:0007669"/>
    <property type="project" value="UniProtKB-SubCell"/>
</dbReference>
<evidence type="ECO:0000256" key="1">
    <source>
        <dbReference type="ARBA" id="ARBA00004141"/>
    </source>
</evidence>
<evidence type="ECO:0000256" key="4">
    <source>
        <dbReference type="ARBA" id="ARBA00023136"/>
    </source>
</evidence>
<dbReference type="InterPro" id="IPR002781">
    <property type="entry name" value="TM_pro_TauE-like"/>
</dbReference>
<dbReference type="AlphaFoldDB" id="A0A3N4VEY0"/>
<evidence type="ECO:0000313" key="7">
    <source>
        <dbReference type="Proteomes" id="UP000272193"/>
    </source>
</evidence>
<evidence type="ECO:0000256" key="2">
    <source>
        <dbReference type="ARBA" id="ARBA00022692"/>
    </source>
</evidence>
<evidence type="ECO:0000313" key="6">
    <source>
        <dbReference type="EMBL" id="RPE72430.1"/>
    </source>
</evidence>
<dbReference type="InterPro" id="IPR051598">
    <property type="entry name" value="TSUP/Inactive_protease-like"/>
</dbReference>
<feature type="transmembrane region" description="Helical" evidence="5">
    <location>
        <begin position="31"/>
        <end position="53"/>
    </location>
</feature>
<keyword evidence="2 5" id="KW-0812">Transmembrane</keyword>
<gene>
    <name evidence="6" type="ORF">EDC62_0119</name>
</gene>
<evidence type="ECO:0000256" key="5">
    <source>
        <dbReference type="RuleBase" id="RU363041"/>
    </source>
</evidence>
<sequence>MDALSFWLSGAVVGLIIGLTGVGGGSLMTPLLIFGFGIHPALAVGTDLLFAAFTKLGGTVAMMRRGWVPWPVVGALALGSLPAAGITLLLIRAWGPAHPGVQDLILQLLGLALLLTAGATLYKAWVGSARSHRPEAADAPLPPGALRPRHWSLPVLLGALIGVLVTLTSVGAGAIGVSALLFLYPRLPLSRVVAADIAYAVPLTLVAGLGHATLGNVDVPMLFWLLAGSLPGIWLGSRGVIHISERWSRSVLSLLLLWAGSKLILH</sequence>
<dbReference type="Proteomes" id="UP000272193">
    <property type="component" value="Unassembled WGS sequence"/>
</dbReference>
<protein>
    <recommendedName>
        <fullName evidence="5">Probable membrane transporter protein</fullName>
    </recommendedName>
</protein>
<dbReference type="PANTHER" id="PTHR43701">
    <property type="entry name" value="MEMBRANE TRANSPORTER PROTEIN MJ0441-RELATED"/>
    <property type="match status" value="1"/>
</dbReference>
<reference evidence="6 7" key="1">
    <citation type="submission" date="2018-11" db="EMBL/GenBank/DDBJ databases">
        <title>Genomic Encyclopedia of Type Strains, Phase IV (KMG-IV): sequencing the most valuable type-strain genomes for metagenomic binning, comparative biology and taxonomic classification.</title>
        <authorList>
            <person name="Goeker M."/>
        </authorList>
    </citation>
    <scope>NUCLEOTIDE SEQUENCE [LARGE SCALE GENOMIC DNA]</scope>
    <source>
        <strain evidence="6 7">DSM 101684</strain>
    </source>
</reference>
<name>A0A3N4VEY0_9BURK</name>
<keyword evidence="5" id="KW-1003">Cell membrane</keyword>
<evidence type="ECO:0000256" key="3">
    <source>
        <dbReference type="ARBA" id="ARBA00022989"/>
    </source>
</evidence>
<feature type="transmembrane region" description="Helical" evidence="5">
    <location>
        <begin position="104"/>
        <end position="125"/>
    </location>
</feature>
<feature type="transmembrane region" description="Helical" evidence="5">
    <location>
        <begin position="196"/>
        <end position="215"/>
    </location>
</feature>
<feature type="transmembrane region" description="Helical" evidence="5">
    <location>
        <begin position="221"/>
        <end position="240"/>
    </location>
</feature>
<comment type="caution">
    <text evidence="6">The sequence shown here is derived from an EMBL/GenBank/DDBJ whole genome shotgun (WGS) entry which is preliminary data.</text>
</comment>
<feature type="transmembrane region" description="Helical" evidence="5">
    <location>
        <begin position="6"/>
        <end position="24"/>
    </location>
</feature>
<feature type="transmembrane region" description="Helical" evidence="5">
    <location>
        <begin position="73"/>
        <end position="92"/>
    </location>
</feature>
<feature type="transmembrane region" description="Helical" evidence="5">
    <location>
        <begin position="151"/>
        <end position="184"/>
    </location>
</feature>
<dbReference type="OrthoDB" id="5189995at2"/>
<proteinExistence type="inferred from homology"/>
<keyword evidence="7" id="KW-1185">Reference proteome</keyword>
<dbReference type="Pfam" id="PF01925">
    <property type="entry name" value="TauE"/>
    <property type="match status" value="1"/>
</dbReference>
<comment type="similarity">
    <text evidence="5">Belongs to the 4-toluene sulfonate uptake permease (TSUP) (TC 2.A.102) family.</text>
</comment>
<organism evidence="6 7">
    <name type="scientific">Tibeticola sediminis</name>
    <dbReference type="NCBI Taxonomy" id="1917811"/>
    <lineage>
        <taxon>Bacteria</taxon>
        <taxon>Pseudomonadati</taxon>
        <taxon>Pseudomonadota</taxon>
        <taxon>Betaproteobacteria</taxon>
        <taxon>Burkholderiales</taxon>
        <taxon>Comamonadaceae</taxon>
        <taxon>Tibeticola</taxon>
    </lineage>
</organism>
<dbReference type="RefSeq" id="WP_124219304.1">
    <property type="nucleotide sequence ID" value="NZ_RKQL01000001.1"/>
</dbReference>